<dbReference type="PANTHER" id="PTHR44196">
    <property type="entry name" value="DEHYDROGENASE/REDUCTASE SDR FAMILY MEMBER 7B"/>
    <property type="match status" value="1"/>
</dbReference>
<evidence type="ECO:0000256" key="2">
    <source>
        <dbReference type="ARBA" id="ARBA00023002"/>
    </source>
</evidence>
<dbReference type="InterPro" id="IPR036291">
    <property type="entry name" value="NAD(P)-bd_dom_sf"/>
</dbReference>
<dbReference type="GO" id="GO:0016491">
    <property type="term" value="F:oxidoreductase activity"/>
    <property type="evidence" value="ECO:0007669"/>
    <property type="project" value="UniProtKB-KW"/>
</dbReference>
<dbReference type="CDD" id="cd05233">
    <property type="entry name" value="SDR_c"/>
    <property type="match status" value="1"/>
</dbReference>
<dbReference type="EMBL" id="AJYA01000010">
    <property type="protein sequence ID" value="EIM78005.1"/>
    <property type="molecule type" value="Genomic_DNA"/>
</dbReference>
<dbReference type="OrthoDB" id="9775296at2"/>
<dbReference type="PROSITE" id="PS00061">
    <property type="entry name" value="ADH_SHORT"/>
    <property type="match status" value="1"/>
</dbReference>
<dbReference type="PRINTS" id="PR00081">
    <property type="entry name" value="GDHRDH"/>
</dbReference>
<evidence type="ECO:0000256" key="1">
    <source>
        <dbReference type="ARBA" id="ARBA00006484"/>
    </source>
</evidence>
<name>I5C853_9BACT</name>
<dbReference type="Gene3D" id="3.40.50.720">
    <property type="entry name" value="NAD(P)-binding Rossmann-like Domain"/>
    <property type="match status" value="1"/>
</dbReference>
<keyword evidence="5" id="KW-1185">Reference proteome</keyword>
<reference evidence="4 5" key="1">
    <citation type="submission" date="2012-05" db="EMBL/GenBank/DDBJ databases">
        <title>Genome sequence of Nitritalea halalkaliphila LW7.</title>
        <authorList>
            <person name="Jangir P.K."/>
            <person name="Singh A."/>
            <person name="Shivaji S."/>
            <person name="Sharma R."/>
        </authorList>
    </citation>
    <scope>NUCLEOTIDE SEQUENCE [LARGE SCALE GENOMIC DNA]</scope>
    <source>
        <strain evidence="4 5">LW7</strain>
    </source>
</reference>
<dbReference type="RefSeq" id="WP_009053772.1">
    <property type="nucleotide sequence ID" value="NZ_AJYA01000010.1"/>
</dbReference>
<organism evidence="4 5">
    <name type="scientific">Nitritalea halalkaliphila LW7</name>
    <dbReference type="NCBI Taxonomy" id="1189621"/>
    <lineage>
        <taxon>Bacteria</taxon>
        <taxon>Pseudomonadati</taxon>
        <taxon>Bacteroidota</taxon>
        <taxon>Cytophagia</taxon>
        <taxon>Cytophagales</taxon>
        <taxon>Cyclobacteriaceae</taxon>
        <taxon>Nitritalea</taxon>
    </lineage>
</organism>
<comment type="caution">
    <text evidence="4">The sequence shown here is derived from an EMBL/GenBank/DDBJ whole genome shotgun (WGS) entry which is preliminary data.</text>
</comment>
<dbReference type="STRING" id="1189621.A3SI_05072"/>
<dbReference type="AlphaFoldDB" id="I5C853"/>
<dbReference type="Pfam" id="PF00106">
    <property type="entry name" value="adh_short"/>
    <property type="match status" value="1"/>
</dbReference>
<accession>I5C853</accession>
<dbReference type="PRINTS" id="PR00080">
    <property type="entry name" value="SDRFAMILY"/>
</dbReference>
<dbReference type="InterPro" id="IPR020904">
    <property type="entry name" value="Sc_DH/Rdtase_CS"/>
</dbReference>
<dbReference type="PANTHER" id="PTHR44196:SF1">
    <property type="entry name" value="DEHYDROGENASE_REDUCTASE SDR FAMILY MEMBER 7B"/>
    <property type="match status" value="1"/>
</dbReference>
<keyword evidence="2" id="KW-0560">Oxidoreductase</keyword>
<evidence type="ECO:0000313" key="4">
    <source>
        <dbReference type="EMBL" id="EIM78005.1"/>
    </source>
</evidence>
<dbReference type="Proteomes" id="UP000005551">
    <property type="component" value="Unassembled WGS sequence"/>
</dbReference>
<dbReference type="SUPFAM" id="SSF51735">
    <property type="entry name" value="NAD(P)-binding Rossmann-fold domains"/>
    <property type="match status" value="1"/>
</dbReference>
<dbReference type="GO" id="GO:0016020">
    <property type="term" value="C:membrane"/>
    <property type="evidence" value="ECO:0007669"/>
    <property type="project" value="TreeGrafter"/>
</dbReference>
<proteinExistence type="inferred from homology"/>
<dbReference type="PATRIC" id="fig|1189621.3.peg.1056"/>
<evidence type="ECO:0000313" key="5">
    <source>
        <dbReference type="Proteomes" id="UP000005551"/>
    </source>
</evidence>
<sequence>MSKSIVVTGGTKGIGHAIIRKFAEAKFTIFTCARNAEDLKALQAEIQNDFPEASLHTFQADLSEKEQVTAFANFVQASAQPDVLVNNTGVFLPGAIHEEPEGNFELMMHTNLFSAYYLSRAFASEMKARRSGYIFSIGSIAGITAYPNGGSYAVSKWAMLGLTKCLRAELMPYDVKVTSILPGATYTSSWEGVELPVERFMKAEDVADAVWAAYALSPSSVIEEMIIRPQLGDL</sequence>
<protein>
    <submittedName>
        <fullName evidence="4">Short-chain dehydrogenase/reductase SDR</fullName>
    </submittedName>
</protein>
<dbReference type="InterPro" id="IPR002347">
    <property type="entry name" value="SDR_fam"/>
</dbReference>
<comment type="similarity">
    <text evidence="1 3">Belongs to the short-chain dehydrogenases/reductases (SDR) family.</text>
</comment>
<gene>
    <name evidence="4" type="ORF">A3SI_05072</name>
</gene>
<evidence type="ECO:0000256" key="3">
    <source>
        <dbReference type="RuleBase" id="RU000363"/>
    </source>
</evidence>